<protein>
    <submittedName>
        <fullName evidence="5">Chemotaxis protein CheY</fullName>
    </submittedName>
</protein>
<evidence type="ECO:0000256" key="1">
    <source>
        <dbReference type="ARBA" id="ARBA00022553"/>
    </source>
</evidence>
<accession>A0ABY5MGZ5</accession>
<gene>
    <name evidence="5" type="primary">cheY</name>
    <name evidence="5" type="ORF">NTH_00877</name>
</gene>
<organism evidence="5 6">
    <name type="scientific">Nitratireductor thuwali</name>
    <dbReference type="NCBI Taxonomy" id="2267699"/>
    <lineage>
        <taxon>Bacteria</taxon>
        <taxon>Pseudomonadati</taxon>
        <taxon>Pseudomonadota</taxon>
        <taxon>Alphaproteobacteria</taxon>
        <taxon>Hyphomicrobiales</taxon>
        <taxon>Phyllobacteriaceae</taxon>
        <taxon>Nitratireductor</taxon>
    </lineage>
</organism>
<evidence type="ECO:0000313" key="5">
    <source>
        <dbReference type="EMBL" id="UUP16431.1"/>
    </source>
</evidence>
<dbReference type="PANTHER" id="PTHR44591:SF14">
    <property type="entry name" value="PROTEIN PILG"/>
    <property type="match status" value="1"/>
</dbReference>
<keyword evidence="1 3" id="KW-0597">Phosphoprotein</keyword>
<dbReference type="Gene3D" id="3.40.50.2300">
    <property type="match status" value="1"/>
</dbReference>
<dbReference type="SUPFAM" id="SSF52172">
    <property type="entry name" value="CheY-like"/>
    <property type="match status" value="1"/>
</dbReference>
<dbReference type="PROSITE" id="PS50110">
    <property type="entry name" value="RESPONSE_REGULATORY"/>
    <property type="match status" value="1"/>
</dbReference>
<dbReference type="InterPro" id="IPR011006">
    <property type="entry name" value="CheY-like_superfamily"/>
</dbReference>
<sequence length="122" mass="13253">MKRCLIVDDSSVIRKVAKRILAGPDMLVAEAGSAYEAIEICTHEMPEAIVVDATLPDMDAAELISRLVALDPDAKPHILLCTYAMDIGPIMRAKRAGAAGYMLKPFTRAQLLNNFRQLQAAA</sequence>
<feature type="domain" description="Response regulatory" evidence="4">
    <location>
        <begin position="3"/>
        <end position="119"/>
    </location>
</feature>
<name>A0ABY5MGZ5_9HYPH</name>
<evidence type="ECO:0000256" key="3">
    <source>
        <dbReference type="PROSITE-ProRule" id="PRU00169"/>
    </source>
</evidence>
<proteinExistence type="predicted"/>
<dbReference type="InterPro" id="IPR050595">
    <property type="entry name" value="Bact_response_regulator"/>
</dbReference>
<dbReference type="EMBL" id="CP030941">
    <property type="protein sequence ID" value="UUP16431.1"/>
    <property type="molecule type" value="Genomic_DNA"/>
</dbReference>
<feature type="modified residue" description="4-aspartylphosphate" evidence="3">
    <location>
        <position position="52"/>
    </location>
</feature>
<keyword evidence="6" id="KW-1185">Reference proteome</keyword>
<evidence type="ECO:0000259" key="4">
    <source>
        <dbReference type="PROSITE" id="PS50110"/>
    </source>
</evidence>
<reference evidence="5 6" key="1">
    <citation type="submission" date="2018-07" db="EMBL/GenBank/DDBJ databases">
        <title>Genome sequence of Nitratireductor thuwali#1536.</title>
        <authorList>
            <person name="Michoud G."/>
            <person name="Merlino G."/>
            <person name="Sefrji F.O."/>
            <person name="Daffonchio D."/>
        </authorList>
    </citation>
    <scope>NUCLEOTIDE SEQUENCE [LARGE SCALE GENOMIC DNA]</scope>
    <source>
        <strain evidence="6">Nit1536</strain>
    </source>
</reference>
<keyword evidence="2" id="KW-0902">Two-component regulatory system</keyword>
<evidence type="ECO:0000313" key="6">
    <source>
        <dbReference type="Proteomes" id="UP001342418"/>
    </source>
</evidence>
<dbReference type="RefSeq" id="WP_338528857.1">
    <property type="nucleotide sequence ID" value="NZ_CP030941.1"/>
</dbReference>
<dbReference type="InterPro" id="IPR001789">
    <property type="entry name" value="Sig_transdc_resp-reg_receiver"/>
</dbReference>
<evidence type="ECO:0000256" key="2">
    <source>
        <dbReference type="ARBA" id="ARBA00023012"/>
    </source>
</evidence>
<dbReference type="Proteomes" id="UP001342418">
    <property type="component" value="Chromosome"/>
</dbReference>
<dbReference type="SMART" id="SM00448">
    <property type="entry name" value="REC"/>
    <property type="match status" value="1"/>
</dbReference>
<dbReference type="PANTHER" id="PTHR44591">
    <property type="entry name" value="STRESS RESPONSE REGULATOR PROTEIN 1"/>
    <property type="match status" value="1"/>
</dbReference>
<dbReference type="Pfam" id="PF00072">
    <property type="entry name" value="Response_reg"/>
    <property type="match status" value="1"/>
</dbReference>